<sequence length="392" mass="45259">MEIFWVTQTDFDENLDIATWKEMGISLGKLGHKVNLILPRFKRGKANLLKDVETTLLPYPKVRFLRGLIFQIALLSYMGFILVFKKPDVIITDHFCIFTMSIFTLFSKLKLVKSKFIIDIRGVPIYTGEEKNINYKTQNIRFYSGLFFAKYLYDGITVITPMYRERISKDFKIKSDLIGVWESGVSLELFHCMANKNMRKGMGLDNKFIVMYHGSMLASRGLKELGRAIDELKTEIPDLSLFLLGHGPGIHEIKEFVQNNKLEGKVIIHGSVEYTDVPDYIAMCDVGILPFPDLLLWRMSSPLKLMEYLAMGKPVILTRIPAHEFVIGKKKCGIFIDSHHLKDIKEGIRNAYKIRSELKKIGEEGKEIIRERFTWNQQAQKLSTYLQKIVNN</sequence>
<evidence type="ECO:0000256" key="1">
    <source>
        <dbReference type="ARBA" id="ARBA00022679"/>
    </source>
</evidence>
<keyword evidence="2" id="KW-0472">Membrane</keyword>
<comment type="caution">
    <text evidence="4">The sequence shown here is derived from an EMBL/GenBank/DDBJ whole genome shotgun (WGS) entry which is preliminary data.</text>
</comment>
<proteinExistence type="predicted"/>
<dbReference type="EMBL" id="MGDB01000141">
    <property type="protein sequence ID" value="OGL38675.1"/>
    <property type="molecule type" value="Genomic_DNA"/>
</dbReference>
<feature type="transmembrane region" description="Helical" evidence="2">
    <location>
        <begin position="89"/>
        <end position="106"/>
    </location>
</feature>
<name>A0A1F7RAV0_9BACT</name>
<dbReference type="SUPFAM" id="SSF53756">
    <property type="entry name" value="UDP-Glycosyltransferase/glycogen phosphorylase"/>
    <property type="match status" value="1"/>
</dbReference>
<evidence type="ECO:0000256" key="2">
    <source>
        <dbReference type="SAM" id="Phobius"/>
    </source>
</evidence>
<evidence type="ECO:0000313" key="5">
    <source>
        <dbReference type="Proteomes" id="UP000178526"/>
    </source>
</evidence>
<protein>
    <recommendedName>
        <fullName evidence="3">Glycosyl transferase family 1 domain-containing protein</fullName>
    </recommendedName>
</protein>
<dbReference type="GO" id="GO:0009103">
    <property type="term" value="P:lipopolysaccharide biosynthetic process"/>
    <property type="evidence" value="ECO:0007669"/>
    <property type="project" value="TreeGrafter"/>
</dbReference>
<reference evidence="4 5" key="1">
    <citation type="journal article" date="2016" name="Nat. Commun.">
        <title>Thousands of microbial genomes shed light on interconnected biogeochemical processes in an aquifer system.</title>
        <authorList>
            <person name="Anantharaman K."/>
            <person name="Brown C.T."/>
            <person name="Hug L.A."/>
            <person name="Sharon I."/>
            <person name="Castelle C.J."/>
            <person name="Probst A.J."/>
            <person name="Thomas B.C."/>
            <person name="Singh A."/>
            <person name="Wilkins M.J."/>
            <person name="Karaoz U."/>
            <person name="Brodie E.L."/>
            <person name="Williams K.H."/>
            <person name="Hubbard S.S."/>
            <person name="Banfield J.F."/>
        </authorList>
    </citation>
    <scope>NUCLEOTIDE SEQUENCE [LARGE SCALE GENOMIC DNA]</scope>
</reference>
<dbReference type="Proteomes" id="UP000178526">
    <property type="component" value="Unassembled WGS sequence"/>
</dbReference>
<accession>A0A1F7RAV0</accession>
<evidence type="ECO:0000313" key="4">
    <source>
        <dbReference type="EMBL" id="OGL38675.1"/>
    </source>
</evidence>
<dbReference type="AlphaFoldDB" id="A0A1F7RAV0"/>
<dbReference type="PANTHER" id="PTHR46401">
    <property type="entry name" value="GLYCOSYLTRANSFERASE WBBK-RELATED"/>
    <property type="match status" value="1"/>
</dbReference>
<dbReference type="Gene3D" id="3.40.50.2000">
    <property type="entry name" value="Glycogen Phosphorylase B"/>
    <property type="match status" value="2"/>
</dbReference>
<keyword evidence="1" id="KW-0808">Transferase</keyword>
<feature type="transmembrane region" description="Helical" evidence="2">
    <location>
        <begin position="64"/>
        <end position="83"/>
    </location>
</feature>
<keyword evidence="2" id="KW-0812">Transmembrane</keyword>
<dbReference type="InterPro" id="IPR001296">
    <property type="entry name" value="Glyco_trans_1"/>
</dbReference>
<dbReference type="PANTHER" id="PTHR46401:SF2">
    <property type="entry name" value="GLYCOSYLTRANSFERASE WBBK-RELATED"/>
    <property type="match status" value="1"/>
</dbReference>
<dbReference type="Pfam" id="PF00534">
    <property type="entry name" value="Glycos_transf_1"/>
    <property type="match status" value="1"/>
</dbReference>
<dbReference type="CDD" id="cd03794">
    <property type="entry name" value="GT4_WbuB-like"/>
    <property type="match status" value="1"/>
</dbReference>
<organism evidence="4 5">
    <name type="scientific">Candidatus Schekmanbacteria bacterium GWA2_38_11</name>
    <dbReference type="NCBI Taxonomy" id="1817876"/>
    <lineage>
        <taxon>Bacteria</taxon>
        <taxon>Candidatus Schekmaniibacteriota</taxon>
    </lineage>
</organism>
<evidence type="ECO:0000259" key="3">
    <source>
        <dbReference type="Pfam" id="PF00534"/>
    </source>
</evidence>
<dbReference type="GO" id="GO:0016757">
    <property type="term" value="F:glycosyltransferase activity"/>
    <property type="evidence" value="ECO:0007669"/>
    <property type="project" value="InterPro"/>
</dbReference>
<gene>
    <name evidence="4" type="ORF">A2042_06035</name>
</gene>
<keyword evidence="2" id="KW-1133">Transmembrane helix</keyword>
<feature type="domain" description="Glycosyl transferase family 1" evidence="3">
    <location>
        <begin position="202"/>
        <end position="367"/>
    </location>
</feature>